<dbReference type="InterPro" id="IPR036873">
    <property type="entry name" value="Rhodanese-like_dom_sf"/>
</dbReference>
<dbReference type="CDD" id="cd01449">
    <property type="entry name" value="TST_Repeat_2"/>
    <property type="match status" value="1"/>
</dbReference>
<dbReference type="PROSITE" id="PS00380">
    <property type="entry name" value="RHODANESE_1"/>
    <property type="match status" value="1"/>
</dbReference>
<gene>
    <name evidence="5" type="ORF">KUTeg_003245</name>
</gene>
<keyword evidence="1 3" id="KW-0808">Transferase</keyword>
<evidence type="ECO:0000313" key="6">
    <source>
        <dbReference type="Proteomes" id="UP001217089"/>
    </source>
</evidence>
<feature type="domain" description="Rhodanese" evidence="4">
    <location>
        <begin position="24"/>
        <end position="144"/>
    </location>
</feature>
<name>A0ABQ9FLL3_TEGGR</name>
<feature type="domain" description="Rhodanese" evidence="4">
    <location>
        <begin position="174"/>
        <end position="288"/>
    </location>
</feature>
<dbReference type="PROSITE" id="PS50206">
    <property type="entry name" value="RHODANESE_3"/>
    <property type="match status" value="2"/>
</dbReference>
<dbReference type="Gene3D" id="3.40.250.10">
    <property type="entry name" value="Rhodanese-like domain"/>
    <property type="match status" value="2"/>
</dbReference>
<dbReference type="CDD" id="cd01448">
    <property type="entry name" value="TST_Repeat_1"/>
    <property type="match status" value="1"/>
</dbReference>
<dbReference type="InterPro" id="IPR001763">
    <property type="entry name" value="Rhodanese-like_dom"/>
</dbReference>
<evidence type="ECO:0000259" key="4">
    <source>
        <dbReference type="PROSITE" id="PS50206"/>
    </source>
</evidence>
<dbReference type="EMBL" id="JARBDR010000214">
    <property type="protein sequence ID" value="KAJ8318154.1"/>
    <property type="molecule type" value="Genomic_DNA"/>
</dbReference>
<sequence length="294" mass="33560">MDMNKIQTLVSTKWLHQCILRPQGSYNMRILDTSWYLPTANRDPKAEYAKKHIPGALYFDIDECCDKTSPYSHMLPKTADFERYVRGLGIDNQTHVIVYDGSDSCGFFSAQRIWWTFRVFGHSLVSLLDGGFKKWCSEGLPTTDQKDQVPITNFKADFQSQMVKHFEDIERNLNNKTFQLVDARGPGRFKGLEPEPRQGIKPGHIPNAVNIPFSKLVNLEQQTFKNKEELIEIFNQANIDLSKPLVATCGSGVTACCIALAAHLCDKEVPVYDGSWTEWYLRSTPEQREDCPDK</sequence>
<organism evidence="5 6">
    <name type="scientific">Tegillarca granosa</name>
    <name type="common">Malaysian cockle</name>
    <name type="synonym">Anadara granosa</name>
    <dbReference type="NCBI Taxonomy" id="220873"/>
    <lineage>
        <taxon>Eukaryota</taxon>
        <taxon>Metazoa</taxon>
        <taxon>Spiralia</taxon>
        <taxon>Lophotrochozoa</taxon>
        <taxon>Mollusca</taxon>
        <taxon>Bivalvia</taxon>
        <taxon>Autobranchia</taxon>
        <taxon>Pteriomorphia</taxon>
        <taxon>Arcoida</taxon>
        <taxon>Arcoidea</taxon>
        <taxon>Arcidae</taxon>
        <taxon>Tegillarca</taxon>
    </lineage>
</organism>
<dbReference type="PROSITE" id="PS00683">
    <property type="entry name" value="RHODANESE_2"/>
    <property type="match status" value="1"/>
</dbReference>
<dbReference type="PANTHER" id="PTHR11364">
    <property type="entry name" value="THIOSULFATE SULFERTANSFERASE"/>
    <property type="match status" value="1"/>
</dbReference>
<dbReference type="InterPro" id="IPR045078">
    <property type="entry name" value="TST/MPST-like"/>
</dbReference>
<dbReference type="PANTHER" id="PTHR11364:SF27">
    <property type="entry name" value="SULFURTRANSFERASE"/>
    <property type="match status" value="1"/>
</dbReference>
<dbReference type="SMART" id="SM00450">
    <property type="entry name" value="RHOD"/>
    <property type="match status" value="2"/>
</dbReference>
<comment type="caution">
    <text evidence="5">The sequence shown here is derived from an EMBL/GenBank/DDBJ whole genome shotgun (WGS) entry which is preliminary data.</text>
</comment>
<protein>
    <recommendedName>
        <fullName evidence="3">Sulfurtransferase</fullName>
    </recommendedName>
</protein>
<evidence type="ECO:0000256" key="2">
    <source>
        <dbReference type="ARBA" id="ARBA00022737"/>
    </source>
</evidence>
<evidence type="ECO:0000256" key="1">
    <source>
        <dbReference type="ARBA" id="ARBA00022679"/>
    </source>
</evidence>
<reference evidence="5 6" key="1">
    <citation type="submission" date="2022-12" db="EMBL/GenBank/DDBJ databases">
        <title>Chromosome-level genome of Tegillarca granosa.</title>
        <authorList>
            <person name="Kim J."/>
        </authorList>
    </citation>
    <scope>NUCLEOTIDE SEQUENCE [LARGE SCALE GENOMIC DNA]</scope>
    <source>
        <strain evidence="5">Teg-2019</strain>
        <tissue evidence="5">Adductor muscle</tissue>
    </source>
</reference>
<keyword evidence="6" id="KW-1185">Reference proteome</keyword>
<dbReference type="SUPFAM" id="SSF52821">
    <property type="entry name" value="Rhodanese/Cell cycle control phosphatase"/>
    <property type="match status" value="2"/>
</dbReference>
<proteinExistence type="predicted"/>
<keyword evidence="2" id="KW-0677">Repeat</keyword>
<dbReference type="InterPro" id="IPR001307">
    <property type="entry name" value="Thiosulphate_STrfase_CS"/>
</dbReference>
<dbReference type="Proteomes" id="UP001217089">
    <property type="component" value="Unassembled WGS sequence"/>
</dbReference>
<evidence type="ECO:0000313" key="5">
    <source>
        <dbReference type="EMBL" id="KAJ8318154.1"/>
    </source>
</evidence>
<accession>A0ABQ9FLL3</accession>
<evidence type="ECO:0000256" key="3">
    <source>
        <dbReference type="RuleBase" id="RU000507"/>
    </source>
</evidence>
<dbReference type="Pfam" id="PF00581">
    <property type="entry name" value="Rhodanese"/>
    <property type="match status" value="2"/>
</dbReference>